<feature type="region of interest" description="Disordered" evidence="1">
    <location>
        <begin position="170"/>
        <end position="268"/>
    </location>
</feature>
<feature type="compositionally biased region" description="Low complexity" evidence="1">
    <location>
        <begin position="230"/>
        <end position="246"/>
    </location>
</feature>
<accession>A0A2A9E6S1</accession>
<evidence type="ECO:0000256" key="2">
    <source>
        <dbReference type="SAM" id="Phobius"/>
    </source>
</evidence>
<feature type="transmembrane region" description="Helical" evidence="2">
    <location>
        <begin position="142"/>
        <end position="162"/>
    </location>
</feature>
<reference evidence="4 5" key="1">
    <citation type="submission" date="2017-10" db="EMBL/GenBank/DDBJ databases">
        <title>Sequencing the genomes of 1000 actinobacteria strains.</title>
        <authorList>
            <person name="Klenk H.-P."/>
        </authorList>
    </citation>
    <scope>NUCLEOTIDE SEQUENCE [LARGE SCALE GENOMIC DNA]</scope>
    <source>
        <strain evidence="4 5">DSM 18966</strain>
    </source>
</reference>
<gene>
    <name evidence="4" type="ORF">ATL42_1831</name>
</gene>
<sequence>MNTSDSSASSSAPGTHGDEPPTRPVRSSDKVDEFFDSVRRAGVVRAQDRWVGGVASGVALRLGVDALLVRAAFVVLFLLSGFGLVLYALGWAFLPEQADGRIHVQEALRGRFSSALAGAGIVFVVGANVGPVFGGWGGNGSWLGAMFWVSLTVFVVYVLVTYRTRRTAQPQFYSGPGTQGTPGAPGAPGAAAAPGAAGDASTTAAAETVHGPSLQKHGPVDQGWGHPSPGQAWSGQAGQAEQAWQARSHATPGSPGDGSSGPGTAWEWDGKRAVTPRRSTSAGIAYVGAVLGLSLLTFASLLVLDRYGDLAYSPWLTAAGVCIVLAGLAIVVAGVRGRSSGGLSFLAIVAIIISAPAASWSSDGGFLDGANRSSVGSSTFAPTTVEEASDGYSFGLGEITLDLTTLDLPPADDRPVTVPVEIGAGSVTVVLAEGTSASAEVTLGAGQVYWQVDDADTMLGGVGTDSADLETDDVRDGATPDIHLVIKAGAGEIFIKEES</sequence>
<feature type="domain" description="Phage shock protein PspC N-terminal" evidence="3">
    <location>
        <begin position="45"/>
        <end position="96"/>
    </location>
</feature>
<feature type="transmembrane region" description="Helical" evidence="2">
    <location>
        <begin position="115"/>
        <end position="136"/>
    </location>
</feature>
<dbReference type="OrthoDB" id="7359894at2"/>
<dbReference type="RefSeq" id="WP_098455054.1">
    <property type="nucleotide sequence ID" value="NZ_PDJG01000001.1"/>
</dbReference>
<dbReference type="Proteomes" id="UP000225548">
    <property type="component" value="Unassembled WGS sequence"/>
</dbReference>
<keyword evidence="5" id="KW-1185">Reference proteome</keyword>
<keyword evidence="2" id="KW-0812">Transmembrane</keyword>
<feature type="region of interest" description="Disordered" evidence="1">
    <location>
        <begin position="1"/>
        <end position="28"/>
    </location>
</feature>
<evidence type="ECO:0000313" key="5">
    <source>
        <dbReference type="Proteomes" id="UP000225548"/>
    </source>
</evidence>
<keyword evidence="2" id="KW-0472">Membrane</keyword>
<organism evidence="4 5">
    <name type="scientific">Sanguibacter antarcticus</name>
    <dbReference type="NCBI Taxonomy" id="372484"/>
    <lineage>
        <taxon>Bacteria</taxon>
        <taxon>Bacillati</taxon>
        <taxon>Actinomycetota</taxon>
        <taxon>Actinomycetes</taxon>
        <taxon>Micrococcales</taxon>
        <taxon>Sanguibacteraceae</taxon>
        <taxon>Sanguibacter</taxon>
    </lineage>
</organism>
<dbReference type="Pfam" id="PF04024">
    <property type="entry name" value="PspC"/>
    <property type="match status" value="1"/>
</dbReference>
<comment type="caution">
    <text evidence="4">The sequence shown here is derived from an EMBL/GenBank/DDBJ whole genome shotgun (WGS) entry which is preliminary data.</text>
</comment>
<feature type="compositionally biased region" description="Low complexity" evidence="1">
    <location>
        <begin position="1"/>
        <end position="12"/>
    </location>
</feature>
<feature type="transmembrane region" description="Helical" evidence="2">
    <location>
        <begin position="281"/>
        <end position="303"/>
    </location>
</feature>
<name>A0A2A9E6S1_9MICO</name>
<evidence type="ECO:0000313" key="4">
    <source>
        <dbReference type="EMBL" id="PFG33932.1"/>
    </source>
</evidence>
<keyword evidence="2" id="KW-1133">Transmembrane helix</keyword>
<dbReference type="AlphaFoldDB" id="A0A2A9E6S1"/>
<dbReference type="EMBL" id="PDJG01000001">
    <property type="protein sequence ID" value="PFG33932.1"/>
    <property type="molecule type" value="Genomic_DNA"/>
</dbReference>
<feature type="compositionally biased region" description="Basic and acidic residues" evidence="1">
    <location>
        <begin position="16"/>
        <end position="28"/>
    </location>
</feature>
<feature type="compositionally biased region" description="Low complexity" evidence="1">
    <location>
        <begin position="175"/>
        <end position="208"/>
    </location>
</feature>
<feature type="transmembrane region" description="Helical" evidence="2">
    <location>
        <begin position="315"/>
        <end position="335"/>
    </location>
</feature>
<evidence type="ECO:0000256" key="1">
    <source>
        <dbReference type="SAM" id="MobiDB-lite"/>
    </source>
</evidence>
<feature type="transmembrane region" description="Helical" evidence="2">
    <location>
        <begin position="342"/>
        <end position="360"/>
    </location>
</feature>
<proteinExistence type="predicted"/>
<protein>
    <submittedName>
        <fullName evidence="4">Phage shock protein C (PspC) family protein</fullName>
    </submittedName>
</protein>
<dbReference type="InterPro" id="IPR007168">
    <property type="entry name" value="Phageshock_PspC_N"/>
</dbReference>
<evidence type="ECO:0000259" key="3">
    <source>
        <dbReference type="Pfam" id="PF04024"/>
    </source>
</evidence>
<feature type="transmembrane region" description="Helical" evidence="2">
    <location>
        <begin position="71"/>
        <end position="94"/>
    </location>
</feature>